<dbReference type="Proteomes" id="UP001152799">
    <property type="component" value="Chromosome 14"/>
</dbReference>
<name>A0A9N9QLC5_9CUCU</name>
<dbReference type="EMBL" id="OU892290">
    <property type="protein sequence ID" value="CAG9763558.1"/>
    <property type="molecule type" value="Genomic_DNA"/>
</dbReference>
<feature type="compositionally biased region" description="Low complexity" evidence="1">
    <location>
        <begin position="237"/>
        <end position="250"/>
    </location>
</feature>
<protein>
    <submittedName>
        <fullName evidence="2">Uncharacterized protein</fullName>
    </submittedName>
</protein>
<evidence type="ECO:0000313" key="3">
    <source>
        <dbReference type="Proteomes" id="UP001152799"/>
    </source>
</evidence>
<accession>A0A9N9QLC5</accession>
<organism evidence="2 3">
    <name type="scientific">Ceutorhynchus assimilis</name>
    <name type="common">cabbage seed weevil</name>
    <dbReference type="NCBI Taxonomy" id="467358"/>
    <lineage>
        <taxon>Eukaryota</taxon>
        <taxon>Metazoa</taxon>
        <taxon>Ecdysozoa</taxon>
        <taxon>Arthropoda</taxon>
        <taxon>Hexapoda</taxon>
        <taxon>Insecta</taxon>
        <taxon>Pterygota</taxon>
        <taxon>Neoptera</taxon>
        <taxon>Endopterygota</taxon>
        <taxon>Coleoptera</taxon>
        <taxon>Polyphaga</taxon>
        <taxon>Cucujiformia</taxon>
        <taxon>Curculionidae</taxon>
        <taxon>Ceutorhynchinae</taxon>
        <taxon>Ceutorhynchus</taxon>
    </lineage>
</organism>
<keyword evidence="3" id="KW-1185">Reference proteome</keyword>
<evidence type="ECO:0000313" key="2">
    <source>
        <dbReference type="EMBL" id="CAG9763558.1"/>
    </source>
</evidence>
<feature type="region of interest" description="Disordered" evidence="1">
    <location>
        <begin position="237"/>
        <end position="261"/>
    </location>
</feature>
<dbReference type="OrthoDB" id="6751518at2759"/>
<proteinExistence type="predicted"/>
<dbReference type="PANTHER" id="PTHR21505">
    <property type="entry name" value="MADF DOMAIN-CONTAINING PROTEIN-RELATED"/>
    <property type="match status" value="1"/>
</dbReference>
<sequence>MSNKNIEKFKNFDFSFAERFLKTKSWTRRYKFFVEHYIHDVNTKDYIVQGKCYRSMKKNAKPHTLHLSFAANNESLEVVEAHCSCEAGNGNHISEDVSATSRPCEWNKPRGVTIQAEKVDTVVFYKPTKLERKKPPVKCTLRNPIRNSCLYRVEDDGVLKLKAELKKINGKIPMSYLLHQKPDTIKEVEILPGKSQFFNENNKINKSKRSGAGATYVYKPTWWCFDLLQFLSNSSTTRKSSSNLSSQEQSENSRDIDDSEELPDIFFNDNLEVLESEDNVENVPIVSTPQALPSASHFHGESSSQPGYSDKRKKRKINDEEKHQSTMSLLQQASSLLGQETSTEALDHIGNFAQYATTGPALGTDDPDIILSGAAKIKVGLFGVIMVGSELRNIKSPQILNKLKRSISQLLFDAQDEDQNHQF</sequence>
<dbReference type="PANTHER" id="PTHR21505:SF12">
    <property type="entry name" value="MADF DOMAIN-CONTAINING PROTEIN-RELATED"/>
    <property type="match status" value="1"/>
</dbReference>
<feature type="region of interest" description="Disordered" evidence="1">
    <location>
        <begin position="291"/>
        <end position="324"/>
    </location>
</feature>
<gene>
    <name evidence="2" type="ORF">CEUTPL_LOCUS4216</name>
</gene>
<reference evidence="2" key="1">
    <citation type="submission" date="2022-01" db="EMBL/GenBank/DDBJ databases">
        <authorList>
            <person name="King R."/>
        </authorList>
    </citation>
    <scope>NUCLEOTIDE SEQUENCE</scope>
</reference>
<dbReference type="AlphaFoldDB" id="A0A9N9QLC5"/>
<evidence type="ECO:0000256" key="1">
    <source>
        <dbReference type="SAM" id="MobiDB-lite"/>
    </source>
</evidence>